<evidence type="ECO:0000313" key="3">
    <source>
        <dbReference type="Proteomes" id="UP000190150"/>
    </source>
</evidence>
<keyword evidence="3" id="KW-1185">Reference proteome</keyword>
<dbReference type="PANTHER" id="PTHR42852">
    <property type="entry name" value="THIOL:DISULFIDE INTERCHANGE PROTEIN DSBE"/>
    <property type="match status" value="1"/>
</dbReference>
<protein>
    <submittedName>
        <fullName evidence="2">Thiol-disulfide isomerase or thioredoxin</fullName>
    </submittedName>
</protein>
<dbReference type="SUPFAM" id="SSF52833">
    <property type="entry name" value="Thioredoxin-like"/>
    <property type="match status" value="1"/>
</dbReference>
<dbReference type="PROSITE" id="PS51352">
    <property type="entry name" value="THIOREDOXIN_2"/>
    <property type="match status" value="1"/>
</dbReference>
<dbReference type="InterPro" id="IPR013766">
    <property type="entry name" value="Thioredoxin_domain"/>
</dbReference>
<dbReference type="Gene3D" id="3.40.30.10">
    <property type="entry name" value="Glutaredoxin"/>
    <property type="match status" value="1"/>
</dbReference>
<evidence type="ECO:0000313" key="2">
    <source>
        <dbReference type="EMBL" id="SKB38569.1"/>
    </source>
</evidence>
<proteinExistence type="predicted"/>
<dbReference type="InterPro" id="IPR013740">
    <property type="entry name" value="Redoxin"/>
</dbReference>
<dbReference type="EMBL" id="FUZF01000001">
    <property type="protein sequence ID" value="SKB38569.1"/>
    <property type="molecule type" value="Genomic_DNA"/>
</dbReference>
<dbReference type="GO" id="GO:0016853">
    <property type="term" value="F:isomerase activity"/>
    <property type="evidence" value="ECO:0007669"/>
    <property type="project" value="UniProtKB-KW"/>
</dbReference>
<dbReference type="AlphaFoldDB" id="A0A1T5AUT5"/>
<dbReference type="PANTHER" id="PTHR42852:SF13">
    <property type="entry name" value="PROTEIN DIPZ"/>
    <property type="match status" value="1"/>
</dbReference>
<sequence>MRKLLILLVSIASLTLYLPAKAQLILSDTAGLSLAKKLDSIAVASSKLTDLLAKEKVIRDLPILVLSNTADVSTRQDILFAHLAAEYAKKGDKVNLDRIFNEVIDQSRRRTVTLEVIKSFSALEDADYAFHLTKDSLEQICHPEKLVEIEDRYYMVNLLKHYLQQKQGNDADLEKYLGHLYTASGEYFDTDISERFRSAELAPEQQLFWQYAALLNKKGQITQVGNILETAVRNGSLPTTMLTTVCKDFDPSGKLYKKVTAQQKKSAALFIKNLTQLYQKQDPVEKEWDTKELKGKYVLLDFWGSWCLVCRVSHMDLTKLYDKYKDKGFEIVGVGHEFPKDLDKAKDLWVKAIEKDEITWLNVLNNINLEKFDALKAFQIGLFPTKILIDPNGREIARFYSGKKEDLEIKMKSIFGF</sequence>
<accession>A0A1T5AUT5</accession>
<dbReference type="InterPro" id="IPR050553">
    <property type="entry name" value="Thioredoxin_ResA/DsbE_sf"/>
</dbReference>
<feature type="domain" description="Thioredoxin" evidence="1">
    <location>
        <begin position="261"/>
        <end position="417"/>
    </location>
</feature>
<reference evidence="3" key="1">
    <citation type="submission" date="2017-02" db="EMBL/GenBank/DDBJ databases">
        <authorList>
            <person name="Varghese N."/>
            <person name="Submissions S."/>
        </authorList>
    </citation>
    <scope>NUCLEOTIDE SEQUENCE [LARGE SCALE GENOMIC DNA]</scope>
    <source>
        <strain evidence="3">DSM 24091</strain>
    </source>
</reference>
<dbReference type="InterPro" id="IPR036249">
    <property type="entry name" value="Thioredoxin-like_sf"/>
</dbReference>
<dbReference type="CDD" id="cd02966">
    <property type="entry name" value="TlpA_like_family"/>
    <property type="match status" value="1"/>
</dbReference>
<organism evidence="2 3">
    <name type="scientific">Sphingobacterium nematocida</name>
    <dbReference type="NCBI Taxonomy" id="1513896"/>
    <lineage>
        <taxon>Bacteria</taxon>
        <taxon>Pseudomonadati</taxon>
        <taxon>Bacteroidota</taxon>
        <taxon>Sphingobacteriia</taxon>
        <taxon>Sphingobacteriales</taxon>
        <taxon>Sphingobacteriaceae</taxon>
        <taxon>Sphingobacterium</taxon>
    </lineage>
</organism>
<keyword evidence="2" id="KW-0413">Isomerase</keyword>
<dbReference type="STRING" id="1513896.SAMN05660841_00179"/>
<dbReference type="OrthoDB" id="750178at2"/>
<dbReference type="Proteomes" id="UP000190150">
    <property type="component" value="Unassembled WGS sequence"/>
</dbReference>
<gene>
    <name evidence="2" type="ORF">SAMN05660841_00179</name>
</gene>
<name>A0A1T5AUT5_9SPHI</name>
<dbReference type="Pfam" id="PF08534">
    <property type="entry name" value="Redoxin"/>
    <property type="match status" value="1"/>
</dbReference>
<evidence type="ECO:0000259" key="1">
    <source>
        <dbReference type="PROSITE" id="PS51352"/>
    </source>
</evidence>
<dbReference type="RefSeq" id="WP_079640538.1">
    <property type="nucleotide sequence ID" value="NZ_FUZF01000001.1"/>
</dbReference>